<comment type="caution">
    <text evidence="5">Lacks conserved residue(s) required for the propagation of feature annotation.</text>
</comment>
<dbReference type="InterPro" id="IPR000742">
    <property type="entry name" value="EGF"/>
</dbReference>
<dbReference type="InterPro" id="IPR000152">
    <property type="entry name" value="EGF-type_Asp/Asn_hydroxyl_site"/>
</dbReference>
<dbReference type="Pfam" id="PF07645">
    <property type="entry name" value="EGF_CA"/>
    <property type="match status" value="2"/>
</dbReference>
<dbReference type="PANTHER" id="PTHR24034:SF209">
    <property type="entry name" value="EGF-LIKE DOMAIN-CONTAINING PROTEIN"/>
    <property type="match status" value="1"/>
</dbReference>
<protein>
    <recommendedName>
        <fullName evidence="6">EGF-like domain-containing protein</fullName>
    </recommendedName>
</protein>
<evidence type="ECO:0000259" key="6">
    <source>
        <dbReference type="PROSITE" id="PS50026"/>
    </source>
</evidence>
<reference evidence="7" key="1">
    <citation type="submission" date="2021-02" db="EMBL/GenBank/DDBJ databases">
        <authorList>
            <person name="Nowell W R."/>
        </authorList>
    </citation>
    <scope>NUCLEOTIDE SEQUENCE</scope>
</reference>
<keyword evidence="4" id="KW-1015">Disulfide bond</keyword>
<proteinExistence type="predicted"/>
<gene>
    <name evidence="7" type="ORF">EDS130_LOCUS23462</name>
</gene>
<dbReference type="GO" id="GO:0005509">
    <property type="term" value="F:calcium ion binding"/>
    <property type="evidence" value="ECO:0007669"/>
    <property type="project" value="InterPro"/>
</dbReference>
<dbReference type="EMBL" id="CAJNOJ010000128">
    <property type="protein sequence ID" value="CAF1166795.1"/>
    <property type="molecule type" value="Genomic_DNA"/>
</dbReference>
<dbReference type="Gene3D" id="2.10.25.10">
    <property type="entry name" value="Laminin"/>
    <property type="match status" value="1"/>
</dbReference>
<evidence type="ECO:0000256" key="4">
    <source>
        <dbReference type="ARBA" id="ARBA00023157"/>
    </source>
</evidence>
<dbReference type="Proteomes" id="UP000663852">
    <property type="component" value="Unassembled WGS sequence"/>
</dbReference>
<dbReference type="SMART" id="SM00179">
    <property type="entry name" value="EGF_CA"/>
    <property type="match status" value="2"/>
</dbReference>
<dbReference type="SMART" id="SM00181">
    <property type="entry name" value="EGF"/>
    <property type="match status" value="2"/>
</dbReference>
<accession>A0A814TWK7</accession>
<dbReference type="PROSITE" id="PS01186">
    <property type="entry name" value="EGF_2"/>
    <property type="match status" value="1"/>
</dbReference>
<dbReference type="PROSITE" id="PS01187">
    <property type="entry name" value="EGF_CA"/>
    <property type="match status" value="1"/>
</dbReference>
<feature type="domain" description="EGF-like" evidence="6">
    <location>
        <begin position="130"/>
        <end position="169"/>
    </location>
</feature>
<dbReference type="InterPro" id="IPR001881">
    <property type="entry name" value="EGF-like_Ca-bd_dom"/>
</dbReference>
<dbReference type="AlphaFoldDB" id="A0A814TWK7"/>
<dbReference type="PANTHER" id="PTHR24034">
    <property type="entry name" value="EGF-LIKE DOMAIN-CONTAINING PROTEIN"/>
    <property type="match status" value="1"/>
</dbReference>
<dbReference type="InterPro" id="IPR018097">
    <property type="entry name" value="EGF_Ca-bd_CS"/>
</dbReference>
<evidence type="ECO:0000256" key="1">
    <source>
        <dbReference type="ARBA" id="ARBA00022536"/>
    </source>
</evidence>
<dbReference type="SUPFAM" id="SSF57196">
    <property type="entry name" value="EGF/Laminin"/>
    <property type="match status" value="1"/>
</dbReference>
<evidence type="ECO:0000256" key="3">
    <source>
        <dbReference type="ARBA" id="ARBA00022737"/>
    </source>
</evidence>
<dbReference type="PROSITE" id="PS00010">
    <property type="entry name" value="ASX_HYDROXYL"/>
    <property type="match status" value="1"/>
</dbReference>
<name>A0A814TWK7_ADIRI</name>
<dbReference type="InterPro" id="IPR049883">
    <property type="entry name" value="NOTCH1_EGF-like"/>
</dbReference>
<sequence length="326" mass="37833">MFSLLTLISSKFALPHLDRFQTYATGYLIGKDKLEFNYTQTISCTPNKTPSSSLEFSVHYLKQLYTLPVYDQNEEKLEWSGEPLLETQSSPTCPNGFERQSSFCHECSTCLPEKCEIGYRKNYQSGLCEDINECHEQTNICQYMCENQIGSYRCFCPIGFKMNELGQCQDVNECQQFQIDCGQDRTCFNTQGAYECIDVPCPVNYLRNNKTDCQSKCAHRSTCSPRRAMYIRYRFIALPRLTPSNKILFTLPNLDLNKTSRKLVDRNHFNSSFPFVLDGSNLKTGQILIDSNEYELEIHVYKNEPFNRRRLSTIYIVQINVSPFHF</sequence>
<dbReference type="InterPro" id="IPR050751">
    <property type="entry name" value="ECM_structural_protein"/>
</dbReference>
<evidence type="ECO:0000313" key="7">
    <source>
        <dbReference type="EMBL" id="CAF1166795.1"/>
    </source>
</evidence>
<keyword evidence="2" id="KW-0732">Signal</keyword>
<evidence type="ECO:0000313" key="8">
    <source>
        <dbReference type="Proteomes" id="UP000663852"/>
    </source>
</evidence>
<evidence type="ECO:0000256" key="2">
    <source>
        <dbReference type="ARBA" id="ARBA00022729"/>
    </source>
</evidence>
<keyword evidence="3" id="KW-0677">Repeat</keyword>
<keyword evidence="1 5" id="KW-0245">EGF-like domain</keyword>
<dbReference type="CDD" id="cd00054">
    <property type="entry name" value="EGF_CA"/>
    <property type="match status" value="1"/>
</dbReference>
<dbReference type="PROSITE" id="PS50026">
    <property type="entry name" value="EGF_3"/>
    <property type="match status" value="1"/>
</dbReference>
<organism evidence="7 8">
    <name type="scientific">Adineta ricciae</name>
    <name type="common">Rotifer</name>
    <dbReference type="NCBI Taxonomy" id="249248"/>
    <lineage>
        <taxon>Eukaryota</taxon>
        <taxon>Metazoa</taxon>
        <taxon>Spiralia</taxon>
        <taxon>Gnathifera</taxon>
        <taxon>Rotifera</taxon>
        <taxon>Eurotatoria</taxon>
        <taxon>Bdelloidea</taxon>
        <taxon>Adinetida</taxon>
        <taxon>Adinetidae</taxon>
        <taxon>Adineta</taxon>
    </lineage>
</organism>
<dbReference type="OrthoDB" id="4405280at2759"/>
<comment type="caution">
    <text evidence="7">The sequence shown here is derived from an EMBL/GenBank/DDBJ whole genome shotgun (WGS) entry which is preliminary data.</text>
</comment>
<evidence type="ECO:0000256" key="5">
    <source>
        <dbReference type="PROSITE-ProRule" id="PRU00076"/>
    </source>
</evidence>